<feature type="transmembrane region" description="Helical" evidence="1">
    <location>
        <begin position="7"/>
        <end position="25"/>
    </location>
</feature>
<sequence length="62" mass="7330">MLEGKIFWIFMLVYILLALLIFWFVPSDIAIVPIAILPLAVFIPYNILILRNRKKRNTKNNQ</sequence>
<name>A0A1G9A2P0_9BACI</name>
<evidence type="ECO:0000313" key="3">
    <source>
        <dbReference type="Proteomes" id="UP000198694"/>
    </source>
</evidence>
<proteinExistence type="predicted"/>
<evidence type="ECO:0000313" key="2">
    <source>
        <dbReference type="EMBL" id="SDK21613.1"/>
    </source>
</evidence>
<dbReference type="Proteomes" id="UP000198694">
    <property type="component" value="Unassembled WGS sequence"/>
</dbReference>
<accession>A0A1G9A2P0</accession>
<evidence type="ECO:0000256" key="1">
    <source>
        <dbReference type="SAM" id="Phobius"/>
    </source>
</evidence>
<reference evidence="2 3" key="1">
    <citation type="submission" date="2016-10" db="EMBL/GenBank/DDBJ databases">
        <authorList>
            <person name="de Groot N.N."/>
        </authorList>
    </citation>
    <scope>NUCLEOTIDE SEQUENCE [LARGE SCALE GENOMIC DNA]</scope>
    <source>
        <strain evidence="2 3">CGMCC 1.6502</strain>
    </source>
</reference>
<keyword evidence="3" id="KW-1185">Reference proteome</keyword>
<keyword evidence="1" id="KW-0472">Membrane</keyword>
<keyword evidence="1" id="KW-0812">Transmembrane</keyword>
<keyword evidence="1" id="KW-1133">Transmembrane helix</keyword>
<dbReference type="EMBL" id="FNFL01000003">
    <property type="protein sequence ID" value="SDK21613.1"/>
    <property type="molecule type" value="Genomic_DNA"/>
</dbReference>
<protein>
    <submittedName>
        <fullName evidence="2">Uncharacterized protein</fullName>
    </submittedName>
</protein>
<dbReference type="AlphaFoldDB" id="A0A1G9A2P0"/>
<gene>
    <name evidence="2" type="ORF">SAMN05216243_2378</name>
</gene>
<organism evidence="2 3">
    <name type="scientific">Sediminibacillus albus</name>
    <dbReference type="NCBI Taxonomy" id="407036"/>
    <lineage>
        <taxon>Bacteria</taxon>
        <taxon>Bacillati</taxon>
        <taxon>Bacillota</taxon>
        <taxon>Bacilli</taxon>
        <taxon>Bacillales</taxon>
        <taxon>Bacillaceae</taxon>
        <taxon>Sediminibacillus</taxon>
    </lineage>
</organism>
<feature type="transmembrane region" description="Helical" evidence="1">
    <location>
        <begin position="31"/>
        <end position="50"/>
    </location>
</feature>